<name>C1E7T1_MICCC</name>
<dbReference type="AlphaFoldDB" id="C1E7T1"/>
<reference evidence="6 7" key="1">
    <citation type="journal article" date="2009" name="Science">
        <title>Green evolution and dynamic adaptations revealed by genomes of the marine picoeukaryotes Micromonas.</title>
        <authorList>
            <person name="Worden A.Z."/>
            <person name="Lee J.H."/>
            <person name="Mock T."/>
            <person name="Rouze P."/>
            <person name="Simmons M.P."/>
            <person name="Aerts A.L."/>
            <person name="Allen A.E."/>
            <person name="Cuvelier M.L."/>
            <person name="Derelle E."/>
            <person name="Everett M.V."/>
            <person name="Foulon E."/>
            <person name="Grimwood J."/>
            <person name="Gundlach H."/>
            <person name="Henrissat B."/>
            <person name="Napoli C."/>
            <person name="McDonald S.M."/>
            <person name="Parker M.S."/>
            <person name="Rombauts S."/>
            <person name="Salamov A."/>
            <person name="Von Dassow P."/>
            <person name="Badger J.H."/>
            <person name="Coutinho P.M."/>
            <person name="Demir E."/>
            <person name="Dubchak I."/>
            <person name="Gentemann C."/>
            <person name="Eikrem W."/>
            <person name="Gready J.E."/>
            <person name="John U."/>
            <person name="Lanier W."/>
            <person name="Lindquist E.A."/>
            <person name="Lucas S."/>
            <person name="Mayer K.F."/>
            <person name="Moreau H."/>
            <person name="Not F."/>
            <person name="Otillar R."/>
            <person name="Panaud O."/>
            <person name="Pangilinan J."/>
            <person name="Paulsen I."/>
            <person name="Piegu B."/>
            <person name="Poliakov A."/>
            <person name="Robbens S."/>
            <person name="Schmutz J."/>
            <person name="Toulza E."/>
            <person name="Wyss T."/>
            <person name="Zelensky A."/>
            <person name="Zhou K."/>
            <person name="Armbrust E.V."/>
            <person name="Bhattacharya D."/>
            <person name="Goodenough U.W."/>
            <person name="Van de Peer Y."/>
            <person name="Grigoriev I.V."/>
        </authorList>
    </citation>
    <scope>NUCLEOTIDE SEQUENCE [LARGE SCALE GENOMIC DNA]</scope>
    <source>
        <strain evidence="7">RCC299 / NOUM17</strain>
    </source>
</reference>
<dbReference type="OrthoDB" id="543507at2759"/>
<gene>
    <name evidence="6" type="ORF">MICPUN_59127</name>
</gene>
<proteinExistence type="inferred from homology"/>
<feature type="coiled-coil region" evidence="5">
    <location>
        <begin position="58"/>
        <end position="85"/>
    </location>
</feature>
<comment type="similarity">
    <text evidence="4">Belongs to the CEP135/TSGA10 family.</text>
</comment>
<accession>C1E7T1</accession>
<keyword evidence="7" id="KW-1185">Reference proteome</keyword>
<dbReference type="EMBL" id="CP001327">
    <property type="protein sequence ID" value="ACO64036.1"/>
    <property type="molecule type" value="Genomic_DNA"/>
</dbReference>
<dbReference type="STRING" id="296587.C1E7T1"/>
<dbReference type="InterPro" id="IPR051877">
    <property type="entry name" value="Centriole_BasalBody_StrucProt"/>
</dbReference>
<dbReference type="KEGG" id="mis:MICPUN_59127"/>
<comment type="subcellular location">
    <subcellularLocation>
        <location evidence="1">Cytoplasm</location>
        <location evidence="1">Cytoskeleton</location>
        <location evidence="1">Microtubule organizing center</location>
        <location evidence="1">Centrosome</location>
        <location evidence="1">Centriole</location>
    </subcellularLocation>
</comment>
<evidence type="ECO:0000256" key="2">
    <source>
        <dbReference type="ARBA" id="ARBA00022490"/>
    </source>
</evidence>
<dbReference type="PANTHER" id="PTHR20544">
    <property type="entry name" value="CENTROSOMAL PROTEIN CEP135"/>
    <property type="match status" value="1"/>
</dbReference>
<evidence type="ECO:0000256" key="5">
    <source>
        <dbReference type="SAM" id="Coils"/>
    </source>
</evidence>
<evidence type="ECO:0000256" key="4">
    <source>
        <dbReference type="ARBA" id="ARBA00038123"/>
    </source>
</evidence>
<dbReference type="GO" id="GO:0005814">
    <property type="term" value="C:centriole"/>
    <property type="evidence" value="ECO:0007669"/>
    <property type="project" value="UniProtKB-SubCell"/>
</dbReference>
<evidence type="ECO:0000313" key="7">
    <source>
        <dbReference type="Proteomes" id="UP000002009"/>
    </source>
</evidence>
<dbReference type="InParanoid" id="C1E7T1"/>
<dbReference type="GeneID" id="8244416"/>
<dbReference type="PANTHER" id="PTHR20544:SF0">
    <property type="entry name" value="NUCLEOPROTEIN TPR_MLP1 DOMAIN-CONTAINING PROTEIN"/>
    <property type="match status" value="1"/>
</dbReference>
<sequence length="274" mass="31220">MDSERLARVKRKLEALNYDGDLDPKSAPLAEKLVDDLLNATNSYKSLKLRLTKQSKAQDNWEAKLMTLKQENAALLEENSQLRLQLIHNDELCDEKLRRAFAESCKLQRSVTELKFWKEQAIQRNVQFERLHDEIRGRLKSGNYQVVSTEQDAQARMELTAMLDTANIENHWNVNVLISGADDRAAALQERLAHADHELKRMHEEVAAAKAAVASREGEVIRLHSLLDKATDVDHLALKIESETKDALIVALSQQVEELNARIVKTESGREEHE</sequence>
<dbReference type="Proteomes" id="UP000002009">
    <property type="component" value="Chromosome 6"/>
</dbReference>
<evidence type="ECO:0000256" key="1">
    <source>
        <dbReference type="ARBA" id="ARBA00004114"/>
    </source>
</evidence>
<evidence type="ECO:0000256" key="3">
    <source>
        <dbReference type="ARBA" id="ARBA00023212"/>
    </source>
</evidence>
<keyword evidence="3" id="KW-0206">Cytoskeleton</keyword>
<protein>
    <submittedName>
        <fullName evidence="6">Uncharacterized protein</fullName>
    </submittedName>
</protein>
<evidence type="ECO:0000313" key="6">
    <source>
        <dbReference type="EMBL" id="ACO64036.1"/>
    </source>
</evidence>
<organism evidence="6 7">
    <name type="scientific">Micromonas commoda (strain RCC299 / NOUM17 / CCMP2709)</name>
    <name type="common">Picoplanktonic green alga</name>
    <dbReference type="NCBI Taxonomy" id="296587"/>
    <lineage>
        <taxon>Eukaryota</taxon>
        <taxon>Viridiplantae</taxon>
        <taxon>Chlorophyta</taxon>
        <taxon>Mamiellophyceae</taxon>
        <taxon>Mamiellales</taxon>
        <taxon>Mamiellaceae</taxon>
        <taxon>Micromonas</taxon>
    </lineage>
</organism>
<dbReference type="RefSeq" id="XP_002502778.1">
    <property type="nucleotide sequence ID" value="XM_002502732.1"/>
</dbReference>
<feature type="coiled-coil region" evidence="5">
    <location>
        <begin position="185"/>
        <end position="212"/>
    </location>
</feature>
<keyword evidence="2" id="KW-0963">Cytoplasm</keyword>
<keyword evidence="5" id="KW-0175">Coiled coil</keyword>